<comment type="caution">
    <text evidence="2">The sequence shown here is derived from an EMBL/GenBank/DDBJ whole genome shotgun (WGS) entry which is preliminary data.</text>
</comment>
<evidence type="ECO:0000313" key="2">
    <source>
        <dbReference type="EMBL" id="KRR16019.1"/>
    </source>
</evidence>
<keyword evidence="1" id="KW-0472">Membrane</keyword>
<evidence type="ECO:0000313" key="3">
    <source>
        <dbReference type="Proteomes" id="UP000051660"/>
    </source>
</evidence>
<dbReference type="EMBL" id="LLYB01000132">
    <property type="protein sequence ID" value="KRR16019.1"/>
    <property type="molecule type" value="Genomic_DNA"/>
</dbReference>
<gene>
    <name evidence="2" type="ORF">CQ14_38655</name>
</gene>
<reference evidence="2 3" key="1">
    <citation type="submission" date="2014-03" db="EMBL/GenBank/DDBJ databases">
        <title>Bradyrhizobium valentinum sp. nov., isolated from effective nodules of Lupinus mariae-josephae, a lupine endemic of basic-lime soils in Eastern Spain.</title>
        <authorList>
            <person name="Duran D."/>
            <person name="Rey L."/>
            <person name="Navarro A."/>
            <person name="Busquets A."/>
            <person name="Imperial J."/>
            <person name="Ruiz-Argueso T."/>
        </authorList>
    </citation>
    <scope>NUCLEOTIDE SEQUENCE [LARGE SCALE GENOMIC DNA]</scope>
    <source>
        <strain evidence="2 3">CCBAU 23086</strain>
    </source>
</reference>
<dbReference type="Proteomes" id="UP000051660">
    <property type="component" value="Unassembled WGS sequence"/>
</dbReference>
<proteinExistence type="predicted"/>
<sequence>MSATGLLPLVAHPAIKLAMANRRMRLGFISVPRRLARRATLSGRHTPGLATAGHPRNGLSSLTNGHVIPFDPDQRRASNEISNQPVARTDWTFALSIAATLGLAVGAISILLFAM</sequence>
<evidence type="ECO:0000256" key="1">
    <source>
        <dbReference type="SAM" id="Phobius"/>
    </source>
</evidence>
<keyword evidence="1" id="KW-0812">Transmembrane</keyword>
<organism evidence="2 3">
    <name type="scientific">Bradyrhizobium lablabi</name>
    <dbReference type="NCBI Taxonomy" id="722472"/>
    <lineage>
        <taxon>Bacteria</taxon>
        <taxon>Pseudomonadati</taxon>
        <taxon>Pseudomonadota</taxon>
        <taxon>Alphaproteobacteria</taxon>
        <taxon>Hyphomicrobiales</taxon>
        <taxon>Nitrobacteraceae</taxon>
        <taxon>Bradyrhizobium</taxon>
    </lineage>
</organism>
<keyword evidence="1" id="KW-1133">Transmembrane helix</keyword>
<dbReference type="AlphaFoldDB" id="A0A0R3MF13"/>
<name>A0A0R3MF13_9BRAD</name>
<feature type="transmembrane region" description="Helical" evidence="1">
    <location>
        <begin position="91"/>
        <end position="114"/>
    </location>
</feature>
<accession>A0A0R3MF13</accession>
<protein>
    <submittedName>
        <fullName evidence="2">Uncharacterized protein</fullName>
    </submittedName>
</protein>